<dbReference type="EMBL" id="CP036276">
    <property type="protein sequence ID" value="QDU42153.1"/>
    <property type="molecule type" value="Genomic_DNA"/>
</dbReference>
<comment type="subcellular location">
    <subcellularLocation>
        <location evidence="1">Membrane</location>
        <topology evidence="1">Single-pass membrane protein</topology>
    </subcellularLocation>
</comment>
<keyword evidence="8" id="KW-1185">Reference proteome</keyword>
<organism evidence="7 8">
    <name type="scientific">Symmachiella dynata</name>
    <dbReference type="NCBI Taxonomy" id="2527995"/>
    <lineage>
        <taxon>Bacteria</taxon>
        <taxon>Pseudomonadati</taxon>
        <taxon>Planctomycetota</taxon>
        <taxon>Planctomycetia</taxon>
        <taxon>Planctomycetales</taxon>
        <taxon>Planctomycetaceae</taxon>
        <taxon>Symmachiella</taxon>
    </lineage>
</organism>
<proteinExistence type="predicted"/>
<keyword evidence="2 6" id="KW-0812">Transmembrane</keyword>
<evidence type="ECO:0000256" key="2">
    <source>
        <dbReference type="ARBA" id="ARBA00022692"/>
    </source>
</evidence>
<dbReference type="Proteomes" id="UP000319383">
    <property type="component" value="Chromosome"/>
</dbReference>
<dbReference type="PANTHER" id="PTHR30386:SF26">
    <property type="entry name" value="TRANSPORT PROTEIN COMB"/>
    <property type="match status" value="1"/>
</dbReference>
<dbReference type="Gene3D" id="2.40.50.100">
    <property type="match status" value="2"/>
</dbReference>
<dbReference type="AlphaFoldDB" id="A0A517ZI49"/>
<dbReference type="GO" id="GO:0016020">
    <property type="term" value="C:membrane"/>
    <property type="evidence" value="ECO:0007669"/>
    <property type="project" value="UniProtKB-SubCell"/>
</dbReference>
<evidence type="ECO:0000256" key="4">
    <source>
        <dbReference type="ARBA" id="ARBA00023136"/>
    </source>
</evidence>
<keyword evidence="5" id="KW-0175">Coiled coil</keyword>
<sequence>MHKPVIETEQVVQEDDQHLHPRRPLLVLALVLASIGTGSGLALWVQRPSDAEYVGYLHVVSKPVIAGRNARISEVLVSEGQWIETGDPMFVLSDAQLDADRLKAENAVEQLDAELSQAQARAVVELQWRLDDLDQEIFESRLKSARYLQDKLSREVDQIAHKQLMKKFQDSNRQRTPVGLIRQIGQDELSFVDEQARVATMLKVHESENAIEVASAQIDLCEARVAELKRLQAELPDKVRLSMGIHVAEARLAEAQDTLRRLEATQADLTVRATLPGTIGVVAGEAGDTVSATEPLVEILDPEQRYLIVNIPSTQVNKFEKGSELDLEFPNDVHRVGRVVKTSSQAQHAAGSRSRNNCVTEVAVHVEQAGKLWPTVPYRTTIKVRPQD</sequence>
<evidence type="ECO:0000256" key="6">
    <source>
        <dbReference type="SAM" id="Phobius"/>
    </source>
</evidence>
<evidence type="ECO:0000313" key="8">
    <source>
        <dbReference type="Proteomes" id="UP000319383"/>
    </source>
</evidence>
<dbReference type="KEGG" id="sdyn:Mal52_06080"/>
<keyword evidence="4 6" id="KW-0472">Membrane</keyword>
<gene>
    <name evidence="7" type="ORF">Mal52_06080</name>
</gene>
<evidence type="ECO:0000256" key="3">
    <source>
        <dbReference type="ARBA" id="ARBA00022989"/>
    </source>
</evidence>
<feature type="coiled-coil region" evidence="5">
    <location>
        <begin position="211"/>
        <end position="272"/>
    </location>
</feature>
<accession>A0A517ZI49</accession>
<dbReference type="RefSeq" id="WP_145374230.1">
    <property type="nucleotide sequence ID" value="NZ_CP036276.1"/>
</dbReference>
<dbReference type="InterPro" id="IPR050739">
    <property type="entry name" value="MFP"/>
</dbReference>
<dbReference type="PANTHER" id="PTHR30386">
    <property type="entry name" value="MEMBRANE FUSION SUBUNIT OF EMRAB-TOLC MULTIDRUG EFFLUX PUMP"/>
    <property type="match status" value="1"/>
</dbReference>
<protein>
    <submittedName>
        <fullName evidence="7">HlyD family secretion protein</fullName>
    </submittedName>
</protein>
<evidence type="ECO:0000256" key="5">
    <source>
        <dbReference type="SAM" id="Coils"/>
    </source>
</evidence>
<name>A0A517ZI49_9PLAN</name>
<evidence type="ECO:0000256" key="1">
    <source>
        <dbReference type="ARBA" id="ARBA00004167"/>
    </source>
</evidence>
<keyword evidence="3 6" id="KW-1133">Transmembrane helix</keyword>
<evidence type="ECO:0000313" key="7">
    <source>
        <dbReference type="EMBL" id="QDU42153.1"/>
    </source>
</evidence>
<feature type="transmembrane region" description="Helical" evidence="6">
    <location>
        <begin position="25"/>
        <end position="45"/>
    </location>
</feature>
<reference evidence="7 8" key="1">
    <citation type="submission" date="2019-02" db="EMBL/GenBank/DDBJ databases">
        <title>Deep-cultivation of Planctomycetes and their phenomic and genomic characterization uncovers novel biology.</title>
        <authorList>
            <person name="Wiegand S."/>
            <person name="Jogler M."/>
            <person name="Boedeker C."/>
            <person name="Pinto D."/>
            <person name="Vollmers J."/>
            <person name="Rivas-Marin E."/>
            <person name="Kohn T."/>
            <person name="Peeters S.H."/>
            <person name="Heuer A."/>
            <person name="Rast P."/>
            <person name="Oberbeckmann S."/>
            <person name="Bunk B."/>
            <person name="Jeske O."/>
            <person name="Meyerdierks A."/>
            <person name="Storesund J.E."/>
            <person name="Kallscheuer N."/>
            <person name="Luecker S."/>
            <person name="Lage O.M."/>
            <person name="Pohl T."/>
            <person name="Merkel B.J."/>
            <person name="Hornburger P."/>
            <person name="Mueller R.-W."/>
            <person name="Bruemmer F."/>
            <person name="Labrenz M."/>
            <person name="Spormann A.M."/>
            <person name="Op den Camp H."/>
            <person name="Overmann J."/>
            <person name="Amann R."/>
            <person name="Jetten M.S.M."/>
            <person name="Mascher T."/>
            <person name="Medema M.H."/>
            <person name="Devos D.P."/>
            <person name="Kaster A.-K."/>
            <person name="Ovreas L."/>
            <person name="Rohde M."/>
            <person name="Galperin M.Y."/>
            <person name="Jogler C."/>
        </authorList>
    </citation>
    <scope>NUCLEOTIDE SEQUENCE [LARGE SCALE GENOMIC DNA]</scope>
    <source>
        <strain evidence="7 8">Mal52</strain>
    </source>
</reference>
<dbReference type="SUPFAM" id="SSF111369">
    <property type="entry name" value="HlyD-like secretion proteins"/>
    <property type="match status" value="1"/>
</dbReference>